<reference evidence="3" key="2">
    <citation type="journal article" date="2024" name="Plant">
        <title>Genomic evolution and insights into agronomic trait innovations of Sesamum species.</title>
        <authorList>
            <person name="Miao H."/>
            <person name="Wang L."/>
            <person name="Qu L."/>
            <person name="Liu H."/>
            <person name="Sun Y."/>
            <person name="Le M."/>
            <person name="Wang Q."/>
            <person name="Wei S."/>
            <person name="Zheng Y."/>
            <person name="Lin W."/>
            <person name="Duan Y."/>
            <person name="Cao H."/>
            <person name="Xiong S."/>
            <person name="Wang X."/>
            <person name="Wei L."/>
            <person name="Li C."/>
            <person name="Ma Q."/>
            <person name="Ju M."/>
            <person name="Zhao R."/>
            <person name="Li G."/>
            <person name="Mu C."/>
            <person name="Tian Q."/>
            <person name="Mei H."/>
            <person name="Zhang T."/>
            <person name="Gao T."/>
            <person name="Zhang H."/>
        </authorList>
    </citation>
    <scope>NUCLEOTIDE SEQUENCE</scope>
    <source>
        <strain evidence="3">G02</strain>
    </source>
</reference>
<gene>
    <name evidence="3" type="ORF">Sradi_3368000</name>
</gene>
<dbReference type="GO" id="GO:0006952">
    <property type="term" value="P:defense response"/>
    <property type="evidence" value="ECO:0007669"/>
    <property type="project" value="UniProtKB-KW"/>
</dbReference>
<name>A0AAW2R4M4_SESRA</name>
<dbReference type="SUPFAM" id="SSF52047">
    <property type="entry name" value="RNI-like"/>
    <property type="match status" value="1"/>
</dbReference>
<dbReference type="Pfam" id="PF23247">
    <property type="entry name" value="LRR_RPS2"/>
    <property type="match status" value="1"/>
</dbReference>
<dbReference type="Gene3D" id="3.80.10.10">
    <property type="entry name" value="Ribonuclease Inhibitor"/>
    <property type="match status" value="1"/>
</dbReference>
<dbReference type="PANTHER" id="PTHR36766:SF40">
    <property type="entry name" value="DISEASE RESISTANCE PROTEIN RGA3"/>
    <property type="match status" value="1"/>
</dbReference>
<proteinExistence type="predicted"/>
<keyword evidence="1" id="KW-0611">Plant defense</keyword>
<feature type="domain" description="Disease resistance protein At4g27190-like leucine-rich repeats" evidence="2">
    <location>
        <begin position="53"/>
        <end position="176"/>
    </location>
</feature>
<dbReference type="AlphaFoldDB" id="A0AAW2R4M4"/>
<reference evidence="3" key="1">
    <citation type="submission" date="2020-06" db="EMBL/GenBank/DDBJ databases">
        <authorList>
            <person name="Li T."/>
            <person name="Hu X."/>
            <person name="Zhang T."/>
            <person name="Song X."/>
            <person name="Zhang H."/>
            <person name="Dai N."/>
            <person name="Sheng W."/>
            <person name="Hou X."/>
            <person name="Wei L."/>
        </authorList>
    </citation>
    <scope>NUCLEOTIDE SEQUENCE</scope>
    <source>
        <strain evidence="3">G02</strain>
        <tissue evidence="3">Leaf</tissue>
    </source>
</reference>
<protein>
    <recommendedName>
        <fullName evidence="2">Disease resistance protein At4g27190-like leucine-rich repeats domain-containing protein</fullName>
    </recommendedName>
</protein>
<dbReference type="InterPro" id="IPR032675">
    <property type="entry name" value="LRR_dom_sf"/>
</dbReference>
<evidence type="ECO:0000313" key="3">
    <source>
        <dbReference type="EMBL" id="KAL0374523.1"/>
    </source>
</evidence>
<dbReference type="EMBL" id="JACGWJ010000014">
    <property type="protein sequence ID" value="KAL0374523.1"/>
    <property type="molecule type" value="Genomic_DNA"/>
</dbReference>
<evidence type="ECO:0000256" key="1">
    <source>
        <dbReference type="ARBA" id="ARBA00022821"/>
    </source>
</evidence>
<dbReference type="PANTHER" id="PTHR36766">
    <property type="entry name" value="PLANT BROAD-SPECTRUM MILDEW RESISTANCE PROTEIN RPW8"/>
    <property type="match status" value="1"/>
</dbReference>
<sequence>MSFYYPDGWAASTKSGGSQLQALVLFGALEIFRLHNMPNLVEWTATSTNNATRVVNAFPRLESLDISKCPNLSSAPRHGFPSLKELRISDAEKGSVLLEKICGNINNLTSLTSLELCRVSDLTCLPTRLFHNVGGSLSSLKIMECPSLTYLQLSVGDHAYNATSLQHLERLYIIDCSNLKSIKYSRPGQSKSQDRASFLFDT</sequence>
<organism evidence="3">
    <name type="scientific">Sesamum radiatum</name>
    <name type="common">Black benniseed</name>
    <dbReference type="NCBI Taxonomy" id="300843"/>
    <lineage>
        <taxon>Eukaryota</taxon>
        <taxon>Viridiplantae</taxon>
        <taxon>Streptophyta</taxon>
        <taxon>Embryophyta</taxon>
        <taxon>Tracheophyta</taxon>
        <taxon>Spermatophyta</taxon>
        <taxon>Magnoliopsida</taxon>
        <taxon>eudicotyledons</taxon>
        <taxon>Gunneridae</taxon>
        <taxon>Pentapetalae</taxon>
        <taxon>asterids</taxon>
        <taxon>lamiids</taxon>
        <taxon>Lamiales</taxon>
        <taxon>Pedaliaceae</taxon>
        <taxon>Sesamum</taxon>
    </lineage>
</organism>
<accession>A0AAW2R4M4</accession>
<evidence type="ECO:0000259" key="2">
    <source>
        <dbReference type="Pfam" id="PF23247"/>
    </source>
</evidence>
<comment type="caution">
    <text evidence="3">The sequence shown here is derived from an EMBL/GenBank/DDBJ whole genome shotgun (WGS) entry which is preliminary data.</text>
</comment>
<dbReference type="InterPro" id="IPR057135">
    <property type="entry name" value="At4g27190-like_LRR"/>
</dbReference>